<feature type="region of interest" description="Disordered" evidence="1">
    <location>
        <begin position="148"/>
        <end position="182"/>
    </location>
</feature>
<feature type="transmembrane region" description="Helical" evidence="2">
    <location>
        <begin position="241"/>
        <end position="270"/>
    </location>
</feature>
<keyword evidence="2" id="KW-0812">Transmembrane</keyword>
<proteinExistence type="predicted"/>
<organism evidence="3">
    <name type="scientific">Lichtheimia ramosa</name>
    <dbReference type="NCBI Taxonomy" id="688394"/>
    <lineage>
        <taxon>Eukaryota</taxon>
        <taxon>Fungi</taxon>
        <taxon>Fungi incertae sedis</taxon>
        <taxon>Mucoromycota</taxon>
        <taxon>Mucoromycotina</taxon>
        <taxon>Mucoromycetes</taxon>
        <taxon>Mucorales</taxon>
        <taxon>Lichtheimiaceae</taxon>
        <taxon>Lichtheimia</taxon>
    </lineage>
</organism>
<feature type="transmembrane region" description="Helical" evidence="2">
    <location>
        <begin position="207"/>
        <end position="229"/>
    </location>
</feature>
<reference evidence="3" key="1">
    <citation type="journal article" date="2014" name="Genome Announc.">
        <title>De novo whole-genome sequence and genome annotation of Lichtheimia ramosa.</title>
        <authorList>
            <person name="Linde J."/>
            <person name="Schwartze V."/>
            <person name="Binder U."/>
            <person name="Lass-Florl C."/>
            <person name="Voigt K."/>
            <person name="Horn F."/>
        </authorList>
    </citation>
    <scope>NUCLEOTIDE SEQUENCE</scope>
    <source>
        <strain evidence="3">JMRC FSU:6197</strain>
    </source>
</reference>
<feature type="transmembrane region" description="Helical" evidence="2">
    <location>
        <begin position="338"/>
        <end position="359"/>
    </location>
</feature>
<name>A0A077WZ62_9FUNG</name>
<evidence type="ECO:0000256" key="2">
    <source>
        <dbReference type="SAM" id="Phobius"/>
    </source>
</evidence>
<keyword evidence="2" id="KW-0472">Membrane</keyword>
<sequence length="376" mass="43367">MSMSSAPIAIKVSEFFIKNSEYKFDKNSQAIIKYTKSVSIPRNMVFWQNMNAFGGWFSSIVSTDYDLYHSRRMIKVRTPDMKNAAKGKVKSDDSKSNFTSTTSETRDDDDQQLDQELEEHSDEDGDDNESKSDSKTYIRIVCSNLDINDDDDDDDDDDGNLQTHQISGHAESDMNLDEDDGKKVLQDPKRRSIYYIYKVSNHRRQKLLQYAAAFTAGHLGAFAFLFQAYSNRDAITQICCYAQLTVLLLCSMLYAGSYILDIMVVLKIIYDAQFFDERHRRDYDVKRKGVKIYRHRIFAVSEVDISPQQIQEKQKQLDEENGGLKKTLFQYSSYTSPILDILFAVFAMVIEWLAIVYVYNNTQGNVQGQDDRLQQT</sequence>
<gene>
    <name evidence="3" type="ORF">LRAMOSA05085</name>
</gene>
<feature type="compositionally biased region" description="Acidic residues" evidence="1">
    <location>
        <begin position="148"/>
        <end position="159"/>
    </location>
</feature>
<evidence type="ECO:0000313" key="3">
    <source>
        <dbReference type="EMBL" id="CDS12901.1"/>
    </source>
</evidence>
<accession>A0A077WZ62</accession>
<dbReference type="OrthoDB" id="2288468at2759"/>
<dbReference type="EMBL" id="LK023368">
    <property type="protein sequence ID" value="CDS12901.1"/>
    <property type="molecule type" value="Genomic_DNA"/>
</dbReference>
<evidence type="ECO:0000256" key="1">
    <source>
        <dbReference type="SAM" id="MobiDB-lite"/>
    </source>
</evidence>
<protein>
    <submittedName>
        <fullName evidence="3">Uncharacterized protein</fullName>
    </submittedName>
</protein>
<feature type="region of interest" description="Disordered" evidence="1">
    <location>
        <begin position="82"/>
        <end position="133"/>
    </location>
</feature>
<dbReference type="AlphaFoldDB" id="A0A077WZ62"/>
<keyword evidence="2" id="KW-1133">Transmembrane helix</keyword>
<feature type="compositionally biased region" description="Acidic residues" evidence="1">
    <location>
        <begin position="106"/>
        <end position="127"/>
    </location>
</feature>